<dbReference type="InterPro" id="IPR000073">
    <property type="entry name" value="AB_hydrolase_1"/>
</dbReference>
<keyword evidence="2" id="KW-0378">Hydrolase</keyword>
<keyword evidence="5" id="KW-1185">Reference proteome</keyword>
<dbReference type="PANTHER" id="PTHR43798:SF14">
    <property type="entry name" value="SERINE HYDROLASE-LIKE PROTEIN DDB_G0286239"/>
    <property type="match status" value="1"/>
</dbReference>
<dbReference type="AlphaFoldDB" id="A0A9P0FMY0"/>
<sequence length="338" mass="40130">MVFKNFVFCKYAKHTLEHLKYIYGREVRIEVPWGFVAGKWYGPVNKRPILTLHGWMDNCGSMERLISNINKHETSFLSIDFPGHGLSSRFPNSMYYDYKDYVFTVFYLIEQFQWSKVSLMGHSLGSGVAYMYSMLFPEKVDYLICLETIKPPIRENNDRCMANAIKQFFKYDAINRSGVEPRCYTYLELKLRYIKLGIHPQLVHYILDRNLVTSKNIKGKFYFGVDSRVKCHGFWNFPQNESIKYAQNMSFPIFIGKCNDENYWENPKYYKEVLEVNQKFSKDCQFHLVDGCHFEHINNPDKYGEKIVKFLDKHDDMDRSWKNCIKFVNKDAKNKMIG</sequence>
<dbReference type="GO" id="GO:0016787">
    <property type="term" value="F:hydrolase activity"/>
    <property type="evidence" value="ECO:0007669"/>
    <property type="project" value="UniProtKB-KW"/>
</dbReference>
<evidence type="ECO:0000259" key="3">
    <source>
        <dbReference type="Pfam" id="PF00561"/>
    </source>
</evidence>
<proteinExistence type="inferred from homology"/>
<protein>
    <recommendedName>
        <fullName evidence="3">AB hydrolase-1 domain-containing protein</fullName>
    </recommendedName>
</protein>
<dbReference type="Proteomes" id="UP001154078">
    <property type="component" value="Chromosome 9"/>
</dbReference>
<dbReference type="InterPro" id="IPR029058">
    <property type="entry name" value="AB_hydrolase_fold"/>
</dbReference>
<dbReference type="SUPFAM" id="SSF53474">
    <property type="entry name" value="alpha/beta-Hydrolases"/>
    <property type="match status" value="1"/>
</dbReference>
<reference evidence="4" key="1">
    <citation type="submission" date="2021-12" db="EMBL/GenBank/DDBJ databases">
        <authorList>
            <person name="King R."/>
        </authorList>
    </citation>
    <scope>NUCLEOTIDE SEQUENCE</scope>
</reference>
<name>A0A9P0FMY0_BRAAE</name>
<evidence type="ECO:0000313" key="4">
    <source>
        <dbReference type="EMBL" id="CAH0563620.1"/>
    </source>
</evidence>
<dbReference type="EMBL" id="OV121140">
    <property type="protein sequence ID" value="CAH0563620.1"/>
    <property type="molecule type" value="Genomic_DNA"/>
</dbReference>
<organism evidence="4 5">
    <name type="scientific">Brassicogethes aeneus</name>
    <name type="common">Rape pollen beetle</name>
    <name type="synonym">Meligethes aeneus</name>
    <dbReference type="NCBI Taxonomy" id="1431903"/>
    <lineage>
        <taxon>Eukaryota</taxon>
        <taxon>Metazoa</taxon>
        <taxon>Ecdysozoa</taxon>
        <taxon>Arthropoda</taxon>
        <taxon>Hexapoda</taxon>
        <taxon>Insecta</taxon>
        <taxon>Pterygota</taxon>
        <taxon>Neoptera</taxon>
        <taxon>Endopterygota</taxon>
        <taxon>Coleoptera</taxon>
        <taxon>Polyphaga</taxon>
        <taxon>Cucujiformia</taxon>
        <taxon>Nitidulidae</taxon>
        <taxon>Meligethinae</taxon>
        <taxon>Brassicogethes</taxon>
    </lineage>
</organism>
<dbReference type="OrthoDB" id="190201at2759"/>
<accession>A0A9P0FMY0</accession>
<comment type="similarity">
    <text evidence="1">Belongs to the AB hydrolase superfamily.</text>
</comment>
<evidence type="ECO:0000256" key="2">
    <source>
        <dbReference type="ARBA" id="ARBA00022801"/>
    </source>
</evidence>
<dbReference type="Gene3D" id="3.40.50.1820">
    <property type="entry name" value="alpha/beta hydrolase"/>
    <property type="match status" value="1"/>
</dbReference>
<dbReference type="InterPro" id="IPR050266">
    <property type="entry name" value="AB_hydrolase_sf"/>
</dbReference>
<feature type="domain" description="AB hydrolase-1" evidence="3">
    <location>
        <begin position="48"/>
        <end position="157"/>
    </location>
</feature>
<evidence type="ECO:0000256" key="1">
    <source>
        <dbReference type="ARBA" id="ARBA00008645"/>
    </source>
</evidence>
<dbReference type="PANTHER" id="PTHR43798">
    <property type="entry name" value="MONOACYLGLYCEROL LIPASE"/>
    <property type="match status" value="1"/>
</dbReference>
<dbReference type="GO" id="GO:0016020">
    <property type="term" value="C:membrane"/>
    <property type="evidence" value="ECO:0007669"/>
    <property type="project" value="TreeGrafter"/>
</dbReference>
<evidence type="ECO:0000313" key="5">
    <source>
        <dbReference type="Proteomes" id="UP001154078"/>
    </source>
</evidence>
<dbReference type="Pfam" id="PF00561">
    <property type="entry name" value="Abhydrolase_1"/>
    <property type="match status" value="1"/>
</dbReference>
<gene>
    <name evidence="4" type="ORF">MELIAE_LOCUS12394</name>
</gene>